<feature type="region of interest" description="Disordered" evidence="8">
    <location>
        <begin position="332"/>
        <end position="402"/>
    </location>
</feature>
<dbReference type="EMBL" id="QXGC01000007">
    <property type="protein sequence ID" value="KAE9255859.1"/>
    <property type="molecule type" value="Genomic_DNA"/>
</dbReference>
<protein>
    <recommendedName>
        <fullName evidence="14">Post-SET domain-containing protein</fullName>
    </recommendedName>
</protein>
<evidence type="ECO:0000256" key="2">
    <source>
        <dbReference type="ARBA" id="ARBA00004286"/>
    </source>
</evidence>
<feature type="region of interest" description="Disordered" evidence="8">
    <location>
        <begin position="23"/>
        <end position="72"/>
    </location>
</feature>
<keyword evidence="4" id="KW-0489">Methyltransferase</keyword>
<dbReference type="PANTHER" id="PTHR22884">
    <property type="entry name" value="SET DOMAIN PROTEINS"/>
    <property type="match status" value="1"/>
</dbReference>
<dbReference type="GO" id="GO:0005694">
    <property type="term" value="C:chromosome"/>
    <property type="evidence" value="ECO:0007669"/>
    <property type="project" value="UniProtKB-SubCell"/>
</dbReference>
<dbReference type="InterPro" id="IPR046341">
    <property type="entry name" value="SET_dom_sf"/>
</dbReference>
<keyword evidence="7" id="KW-0539">Nucleus</keyword>
<dbReference type="GO" id="GO:0005634">
    <property type="term" value="C:nucleus"/>
    <property type="evidence" value="ECO:0007669"/>
    <property type="project" value="UniProtKB-SubCell"/>
</dbReference>
<evidence type="ECO:0000259" key="10">
    <source>
        <dbReference type="PROSITE" id="PS50868"/>
    </source>
</evidence>
<dbReference type="SMART" id="SM00570">
    <property type="entry name" value="AWS"/>
    <property type="match status" value="1"/>
</dbReference>
<keyword evidence="3" id="KW-0158">Chromosome</keyword>
<evidence type="ECO:0000313" key="12">
    <source>
        <dbReference type="EMBL" id="KAE9255859.1"/>
    </source>
</evidence>
<dbReference type="Gene3D" id="2.170.270.10">
    <property type="entry name" value="SET domain"/>
    <property type="match status" value="2"/>
</dbReference>
<feature type="compositionally biased region" description="Basic and acidic residues" evidence="8">
    <location>
        <begin position="26"/>
        <end position="38"/>
    </location>
</feature>
<name>A0A6G0PVV8_9STRA</name>
<evidence type="ECO:0000256" key="1">
    <source>
        <dbReference type="ARBA" id="ARBA00004123"/>
    </source>
</evidence>
<dbReference type="SUPFAM" id="SSF82199">
    <property type="entry name" value="SET domain"/>
    <property type="match status" value="1"/>
</dbReference>
<evidence type="ECO:0008006" key="14">
    <source>
        <dbReference type="Google" id="ProtNLM"/>
    </source>
</evidence>
<dbReference type="InterPro" id="IPR006560">
    <property type="entry name" value="AWS_dom"/>
</dbReference>
<dbReference type="Proteomes" id="UP000476176">
    <property type="component" value="Unassembled WGS sequence"/>
</dbReference>
<feature type="domain" description="AWS" evidence="11">
    <location>
        <begin position="116"/>
        <end position="166"/>
    </location>
</feature>
<comment type="caution">
    <text evidence="12">The sequence shown here is derived from an EMBL/GenBank/DDBJ whole genome shotgun (WGS) entry which is preliminary data.</text>
</comment>
<feature type="compositionally biased region" description="Basic and acidic residues" evidence="8">
    <location>
        <begin position="335"/>
        <end position="350"/>
    </location>
</feature>
<dbReference type="AlphaFoldDB" id="A0A6G0PVV8"/>
<dbReference type="InterPro" id="IPR046700">
    <property type="entry name" value="DUF6570"/>
</dbReference>
<proteinExistence type="predicted"/>
<dbReference type="PROSITE" id="PS51215">
    <property type="entry name" value="AWS"/>
    <property type="match status" value="1"/>
</dbReference>
<evidence type="ECO:0000256" key="8">
    <source>
        <dbReference type="SAM" id="MobiDB-lite"/>
    </source>
</evidence>
<reference evidence="12 13" key="1">
    <citation type="submission" date="2018-09" db="EMBL/GenBank/DDBJ databases">
        <title>Genomic investigation of the strawberry pathogen Phytophthora fragariae indicates pathogenicity is determined by transcriptional variation in three key races.</title>
        <authorList>
            <person name="Adams T.M."/>
            <person name="Armitage A.D."/>
            <person name="Sobczyk M.K."/>
            <person name="Bates H.J."/>
            <person name="Dunwell J.M."/>
            <person name="Nellist C.F."/>
            <person name="Harrison R.J."/>
        </authorList>
    </citation>
    <scope>NUCLEOTIDE SEQUENCE [LARGE SCALE GENOMIC DNA]</scope>
    <source>
        <strain evidence="12 13">BC-23</strain>
    </source>
</reference>
<dbReference type="PROSITE" id="PS50280">
    <property type="entry name" value="SET"/>
    <property type="match status" value="1"/>
</dbReference>
<evidence type="ECO:0000256" key="3">
    <source>
        <dbReference type="ARBA" id="ARBA00022454"/>
    </source>
</evidence>
<dbReference type="GO" id="GO:0032259">
    <property type="term" value="P:methylation"/>
    <property type="evidence" value="ECO:0007669"/>
    <property type="project" value="UniProtKB-KW"/>
</dbReference>
<evidence type="ECO:0000259" key="9">
    <source>
        <dbReference type="PROSITE" id="PS50280"/>
    </source>
</evidence>
<evidence type="ECO:0000256" key="4">
    <source>
        <dbReference type="ARBA" id="ARBA00022603"/>
    </source>
</evidence>
<evidence type="ECO:0000256" key="5">
    <source>
        <dbReference type="ARBA" id="ARBA00022679"/>
    </source>
</evidence>
<dbReference type="GO" id="GO:0042054">
    <property type="term" value="F:histone methyltransferase activity"/>
    <property type="evidence" value="ECO:0007669"/>
    <property type="project" value="InterPro"/>
</dbReference>
<accession>A0A6G0PVV8</accession>
<evidence type="ECO:0000313" key="13">
    <source>
        <dbReference type="Proteomes" id="UP000476176"/>
    </source>
</evidence>
<dbReference type="InterPro" id="IPR001214">
    <property type="entry name" value="SET_dom"/>
</dbReference>
<keyword evidence="6" id="KW-0949">S-adenosyl-L-methionine</keyword>
<gene>
    <name evidence="12" type="ORF">PF004_g403</name>
</gene>
<dbReference type="Pfam" id="PF17907">
    <property type="entry name" value="AWS"/>
    <property type="match status" value="1"/>
</dbReference>
<organism evidence="12 13">
    <name type="scientific">Phytophthora fragariae</name>
    <dbReference type="NCBI Taxonomy" id="53985"/>
    <lineage>
        <taxon>Eukaryota</taxon>
        <taxon>Sar</taxon>
        <taxon>Stramenopiles</taxon>
        <taxon>Oomycota</taxon>
        <taxon>Peronosporomycetes</taxon>
        <taxon>Peronosporales</taxon>
        <taxon>Peronosporaceae</taxon>
        <taxon>Phytophthora</taxon>
    </lineage>
</organism>
<feature type="domain" description="SET" evidence="9">
    <location>
        <begin position="166"/>
        <end position="258"/>
    </location>
</feature>
<sequence>MQRSVSTGDVVASWSSTRRVLQHVADTGRQEQRLEWHRAGNGKPNRRRAERQRASDVDAIDSESSASARPTLHVIGSDTNAGRCAPVGAVERAFASVRIVEANVCKGGEWLVRPKDDVQECDCVVVDESGYVCGEGCINRAIRYECVVERCSCGLQCTNRQMQLGSTVAIGDIDCGRRGVGVVAFEAVDVEQFVGEYVGEVISSREACQRAKRYQLADHWYMLQASAEQKWCERGHERCGLFVTRRIGAGEELTFDYQFHAADGARAIECLCGSQKCRDFVVKHDAQPAIVAALRLAFSHCAVTSLALPVSLRETMPFTAEERRERNRLAVQRMRARESTDGKAERLRQQRERRRQSAQRLRDRASLAATEERLRRDREWHERARAPERRAPEPQQQAARHRVWGESDIARLQPVSIDAKRECLERLQLALGGAGLDEITCAVCDSLKLATSCRVIKATDGNRVRQLRELLSSAGEALPAKLIAEYDCSSRSPVLAGLLLPKRGVHADGRIHVCTDCDKSLTKHLVPKFAIKNGFAIGSLPPGLADATLPERLITQPVSVVAVTRVMRGGAHRSIRSHCLAFDCTPGPTTTLQPIQPDRISTYRVVMAGPFTSEQQARVRKMHRIRRQVVDDLLRFYKQHNPLYASVSIADSSHLSTDGVAENVIFEDPDANAEVGDIDVENDRVGGVSENDACAAESDVVERRVVFVSDDCEVTTQHARVATSPSVEPQFLVRHSTQFATKDKDLYARMLPHLFPYGRWHPGDERHVHVSRDSCIRHYSQLSSRRFAEDELFMVASFDHLSAEKLFTNVAVKLQRDPARFASYSDVTEHALLNALPTKERRRHGRTAFPRGGASDGASTTATDMLNTVKLSEHREHVLGVSPKHMKAKPFDGLFGPVLAYFVELEDAVQLEARHRGGVRAAKAAIYRRDLCLSTREHEGADCDEYGEYLRGLSRTRFRVEHREDDAFRQDHVARALMMLPPSPDDARWSARCIAFAVSMLVFMLNLHWWSHAGSCFKKSSTAAPGQCRYNFPRARAACTSCTSDGVTLARRAPFEFVNGFNTEIMLAFKSNHDIQVMIGGLSALRIFYATKYVTKMQEHIDSITAVALAAIRRRQLREARNEEAVANTDRATIGRRRVASLLYAITNRREIAGTLSALYVQRGSCTFMSTPCATFHLRAILNEFIDQDAHSCDLVELRGCDSSVTFREASFLDDYSYRPP</sequence>
<evidence type="ECO:0000256" key="7">
    <source>
        <dbReference type="ARBA" id="ARBA00023242"/>
    </source>
</evidence>
<feature type="region of interest" description="Disordered" evidence="8">
    <location>
        <begin position="840"/>
        <end position="861"/>
    </location>
</feature>
<feature type="compositionally biased region" description="Basic and acidic residues" evidence="8">
    <location>
        <begin position="360"/>
        <end position="392"/>
    </location>
</feature>
<dbReference type="PROSITE" id="PS50868">
    <property type="entry name" value="POST_SET"/>
    <property type="match status" value="1"/>
</dbReference>
<comment type="subcellular location">
    <subcellularLocation>
        <location evidence="2">Chromosome</location>
    </subcellularLocation>
    <subcellularLocation>
        <location evidence="1">Nucleus</location>
    </subcellularLocation>
</comment>
<dbReference type="Pfam" id="PF20209">
    <property type="entry name" value="DUF6570"/>
    <property type="match status" value="1"/>
</dbReference>
<keyword evidence="5" id="KW-0808">Transferase</keyword>
<feature type="domain" description="Post-SET" evidence="10">
    <location>
        <begin position="266"/>
        <end position="282"/>
    </location>
</feature>
<evidence type="ECO:0000256" key="6">
    <source>
        <dbReference type="ARBA" id="ARBA00022691"/>
    </source>
</evidence>
<dbReference type="InterPro" id="IPR003616">
    <property type="entry name" value="Post-SET_dom"/>
</dbReference>
<dbReference type="InterPro" id="IPR050777">
    <property type="entry name" value="SET2_Histone-Lys_MeTrsfase"/>
</dbReference>
<evidence type="ECO:0000259" key="11">
    <source>
        <dbReference type="PROSITE" id="PS51215"/>
    </source>
</evidence>